<dbReference type="PANTHER" id="PTHR34391:SF1">
    <property type="entry name" value="UPF0658 GOLGI APPARATUS MEMBRANE PROTEIN C1952.10C-RELATED"/>
    <property type="match status" value="1"/>
</dbReference>
<keyword evidence="1" id="KW-0472">Membrane</keyword>
<keyword evidence="1" id="KW-0812">Transmembrane</keyword>
<dbReference type="GO" id="GO:0005794">
    <property type="term" value="C:Golgi apparatus"/>
    <property type="evidence" value="ECO:0007669"/>
    <property type="project" value="TreeGrafter"/>
</dbReference>
<dbReference type="Proteomes" id="UP000265703">
    <property type="component" value="Unassembled WGS sequence"/>
</dbReference>
<feature type="transmembrane region" description="Helical" evidence="1">
    <location>
        <begin position="144"/>
        <end position="164"/>
    </location>
</feature>
<feature type="transmembrane region" description="Helical" evidence="1">
    <location>
        <begin position="85"/>
        <end position="104"/>
    </location>
</feature>
<reference evidence="2 3" key="1">
    <citation type="submission" date="2018-06" db="EMBL/GenBank/DDBJ databases">
        <title>Comparative genomics reveals the genomic features of Rhizophagus irregularis, R. cerebriforme, R. diaphanum and Gigaspora rosea, and their symbiotic lifestyle signature.</title>
        <authorList>
            <person name="Morin E."/>
            <person name="San Clemente H."/>
            <person name="Chen E.C.H."/>
            <person name="De La Providencia I."/>
            <person name="Hainaut M."/>
            <person name="Kuo A."/>
            <person name="Kohler A."/>
            <person name="Murat C."/>
            <person name="Tang N."/>
            <person name="Roy S."/>
            <person name="Loubradou J."/>
            <person name="Henrissat B."/>
            <person name="Grigoriev I.V."/>
            <person name="Corradi N."/>
            <person name="Roux C."/>
            <person name="Martin F.M."/>
        </authorList>
    </citation>
    <scope>NUCLEOTIDE SEQUENCE [LARGE SCALE GENOMIC DNA]</scope>
    <source>
        <strain evidence="2 3">DAOM 227022</strain>
    </source>
</reference>
<dbReference type="PANTHER" id="PTHR34391">
    <property type="entry name" value="UPF0658 GOLGI APPARATUS MEMBRANE PROTEIN C1952.10C-RELATED"/>
    <property type="match status" value="1"/>
</dbReference>
<dbReference type="EMBL" id="QKYT01000520">
    <property type="protein sequence ID" value="RIA84057.1"/>
    <property type="molecule type" value="Genomic_DNA"/>
</dbReference>
<evidence type="ECO:0000256" key="1">
    <source>
        <dbReference type="SAM" id="Phobius"/>
    </source>
</evidence>
<keyword evidence="1" id="KW-1133">Transmembrane helix</keyword>
<accession>A0A397SJA0</accession>
<keyword evidence="3" id="KW-1185">Reference proteome</keyword>
<feature type="transmembrane region" description="Helical" evidence="1">
    <location>
        <begin position="185"/>
        <end position="209"/>
    </location>
</feature>
<feature type="transmembrane region" description="Helical" evidence="1">
    <location>
        <begin position="249"/>
        <end position="270"/>
    </location>
</feature>
<feature type="transmembrane region" description="Helical" evidence="1">
    <location>
        <begin position="290"/>
        <end position="310"/>
    </location>
</feature>
<dbReference type="InterPro" id="IPR040410">
    <property type="entry name" value="UPF0658_Golgi"/>
</dbReference>
<comment type="caution">
    <text evidence="2">The sequence shown here is derived from an EMBL/GenBank/DDBJ whole genome shotgun (WGS) entry which is preliminary data.</text>
</comment>
<feature type="transmembrane region" description="Helical" evidence="1">
    <location>
        <begin position="56"/>
        <end position="78"/>
    </location>
</feature>
<sequence length="368" mass="41885">MKKSKFTLVGKITLTSTIIYCLALSALESLVVVYHHAFVSKFELTTRGEGISDSDLIYHGIFILSLIFQVILCVYSLIRRNSIQLMALVIFNFLSLAYAGVQIYQHMILEDEGTNGAKFKPNDKFSGPEDAKIYFIKRMRPIEYAIASLVLAFSIYLGLLSYKLSKEFGWENYKTYTADLKVRKAFVKLTILQTLVKLDIFFILSYAIQLIPSKIIGYSNSLFETTSIFVIGFLLILMALYSVENEMKYILLTVINLCCISLAYIVYRLIGINTPIESGNFDPYEFTRRLLTFTLCVTFILLCATIYYSIICFRNMSHGIYVYSVYGRPGSKVSSEHGLDIPTDEIKKSRRASKKAEYVRSSTTISLD</sequence>
<evidence type="ECO:0000313" key="3">
    <source>
        <dbReference type="Proteomes" id="UP000265703"/>
    </source>
</evidence>
<gene>
    <name evidence="2" type="ORF">C1645_832831</name>
</gene>
<proteinExistence type="predicted"/>
<name>A0A397SJA0_9GLOM</name>
<protein>
    <submittedName>
        <fullName evidence="2">Uncharacterized protein</fullName>
    </submittedName>
</protein>
<feature type="transmembrane region" description="Helical" evidence="1">
    <location>
        <begin position="221"/>
        <end position="242"/>
    </location>
</feature>
<dbReference type="AlphaFoldDB" id="A0A397SJA0"/>
<dbReference type="OrthoDB" id="2448307at2759"/>
<feature type="transmembrane region" description="Helical" evidence="1">
    <location>
        <begin position="12"/>
        <end position="36"/>
    </location>
</feature>
<evidence type="ECO:0000313" key="2">
    <source>
        <dbReference type="EMBL" id="RIA84057.1"/>
    </source>
</evidence>
<organism evidence="2 3">
    <name type="scientific">Glomus cerebriforme</name>
    <dbReference type="NCBI Taxonomy" id="658196"/>
    <lineage>
        <taxon>Eukaryota</taxon>
        <taxon>Fungi</taxon>
        <taxon>Fungi incertae sedis</taxon>
        <taxon>Mucoromycota</taxon>
        <taxon>Glomeromycotina</taxon>
        <taxon>Glomeromycetes</taxon>
        <taxon>Glomerales</taxon>
        <taxon>Glomeraceae</taxon>
        <taxon>Glomus</taxon>
    </lineage>
</organism>